<feature type="compositionally biased region" description="Pro residues" evidence="6">
    <location>
        <begin position="16"/>
        <end position="26"/>
    </location>
</feature>
<evidence type="ECO:0000256" key="3">
    <source>
        <dbReference type="ARBA" id="ARBA00022692"/>
    </source>
</evidence>
<comment type="similarity">
    <text evidence="2">Belongs to the CLPTM1 family.</text>
</comment>
<dbReference type="AlphaFoldDB" id="A0A444RNI8"/>
<feature type="region of interest" description="Disordered" evidence="6">
    <location>
        <begin position="661"/>
        <end position="684"/>
    </location>
</feature>
<dbReference type="Pfam" id="PF05602">
    <property type="entry name" value="CLPTM1"/>
    <property type="match status" value="1"/>
</dbReference>
<dbReference type="Proteomes" id="UP000288725">
    <property type="component" value="Unassembled WGS sequence"/>
</dbReference>
<feature type="transmembrane region" description="Helical" evidence="7">
    <location>
        <begin position="377"/>
        <end position="399"/>
    </location>
</feature>
<accession>A0A444RNI8</accession>
<evidence type="ECO:0000256" key="1">
    <source>
        <dbReference type="ARBA" id="ARBA00004141"/>
    </source>
</evidence>
<dbReference type="GO" id="GO:0012505">
    <property type="term" value="C:endomembrane system"/>
    <property type="evidence" value="ECO:0007669"/>
    <property type="project" value="TreeGrafter"/>
</dbReference>
<protein>
    <recommendedName>
        <fullName evidence="10">Cleft lip and palate transmembrane protein</fullName>
    </recommendedName>
</protein>
<comment type="subcellular location">
    <subcellularLocation>
        <location evidence="1">Membrane</location>
        <topology evidence="1">Multi-pass membrane protein</topology>
    </subcellularLocation>
</comment>
<sequence>MPHVDALAAVGGAGPAPAPAGAPQQPPQQGGFTMSTTQKLLFGFATWSAMNFGANYFLKKPVGGATEVTDFHGKVYTVPANLGGIPPYVLRPKTLADGATFDPNPARIAPMWPLDSHIDIIVTLSDSPRPEPLAKTPADKIVLRETNFHLGNYSDKRSADATFTVPASVQHNVTLWGHFYLALTGEQPDPYVAGFDVASAYHFAYPLTQYLPKKKVSKTRSLLDSGDAHADAAQDEEPSGPVIASYYHPNITLSTIPDSGVLDHRSLHPATRHFLHLEPTDARDGTGQNSWYYPMLFVNKFWQLRTHMTLLNDTVTELPIHIDLGNLRYWQMGLMSSIELSSKETARQAAFGNAAPGGGDGTEVEMVKEILLDSNPYLLAITAVVTVAHIILEMLAFGSDIAHYRKKKDNVGISVRSILANAFMQAVILLYLIDNSENTSWVILGSQAMGILIELWKITTVVNVRVTTADAGALLPYRVAFEDKHKLSDTEEKTKEYDEIAFKYMYMAGVPLLIAYAVYSLVYDEHKSWYSYMIATLVGSVYAYGFLMMVPSLYINYRLKSVAHMPAKAMMYKFLNTFIDDLFAFTIKMPILHRLATFRDDVIFFVYIYQRWAYTTDYSRVNEFGQGGVEDDDEADRAKATALLDGEALLDKQAEPIDGAATHTVEAAAEKASGADKGKAKRRR</sequence>
<evidence type="ECO:0000256" key="2">
    <source>
        <dbReference type="ARBA" id="ARBA00009310"/>
    </source>
</evidence>
<dbReference type="InterPro" id="IPR008429">
    <property type="entry name" value="CLPTM1"/>
</dbReference>
<feature type="transmembrane region" description="Helical" evidence="7">
    <location>
        <begin position="411"/>
        <end position="433"/>
    </location>
</feature>
<evidence type="ECO:0000313" key="9">
    <source>
        <dbReference type="Proteomes" id="UP000288725"/>
    </source>
</evidence>
<comment type="caution">
    <text evidence="8">The sequence shown here is derived from an EMBL/GenBank/DDBJ whole genome shotgun (WGS) entry which is preliminary data.</text>
</comment>
<keyword evidence="5 7" id="KW-0472">Membrane</keyword>
<evidence type="ECO:0000256" key="5">
    <source>
        <dbReference type="ARBA" id="ARBA00023136"/>
    </source>
</evidence>
<evidence type="ECO:0000313" key="8">
    <source>
        <dbReference type="EMBL" id="RXG42801.1"/>
    </source>
</evidence>
<evidence type="ECO:0000256" key="7">
    <source>
        <dbReference type="SAM" id="Phobius"/>
    </source>
</evidence>
<feature type="transmembrane region" description="Helical" evidence="7">
    <location>
        <begin position="439"/>
        <end position="456"/>
    </location>
</feature>
<proteinExistence type="inferred from homology"/>
<organism evidence="8 9">
    <name type="scientific">Verticillium dahliae</name>
    <name type="common">Verticillium wilt</name>
    <dbReference type="NCBI Taxonomy" id="27337"/>
    <lineage>
        <taxon>Eukaryota</taxon>
        <taxon>Fungi</taxon>
        <taxon>Dikarya</taxon>
        <taxon>Ascomycota</taxon>
        <taxon>Pezizomycotina</taxon>
        <taxon>Sordariomycetes</taxon>
        <taxon>Hypocreomycetidae</taxon>
        <taxon>Glomerellales</taxon>
        <taxon>Plectosphaerellaceae</taxon>
        <taxon>Verticillium</taxon>
    </lineage>
</organism>
<name>A0A444RNI8_VERDA</name>
<evidence type="ECO:0008006" key="10">
    <source>
        <dbReference type="Google" id="ProtNLM"/>
    </source>
</evidence>
<evidence type="ECO:0000256" key="4">
    <source>
        <dbReference type="ARBA" id="ARBA00022989"/>
    </source>
</evidence>
<reference evidence="8 9" key="1">
    <citation type="submission" date="2018-12" db="EMBL/GenBank/DDBJ databases">
        <title>Genome of Verticillium dahliae isolate Getta Getta.</title>
        <authorList>
            <person name="Gardiner D.M."/>
        </authorList>
    </citation>
    <scope>NUCLEOTIDE SEQUENCE [LARGE SCALE GENOMIC DNA]</scope>
    <source>
        <strain evidence="8 9">Getta Getta</strain>
    </source>
</reference>
<feature type="transmembrane region" description="Helical" evidence="7">
    <location>
        <begin position="529"/>
        <end position="555"/>
    </location>
</feature>
<dbReference type="PANTHER" id="PTHR21347:SF0">
    <property type="entry name" value="LIPID SCRAMBLASE CLPTM1L"/>
    <property type="match status" value="1"/>
</dbReference>
<feature type="transmembrane region" description="Helical" evidence="7">
    <location>
        <begin position="504"/>
        <end position="523"/>
    </location>
</feature>
<dbReference type="GO" id="GO:0016020">
    <property type="term" value="C:membrane"/>
    <property type="evidence" value="ECO:0007669"/>
    <property type="project" value="UniProtKB-SubCell"/>
</dbReference>
<dbReference type="EMBL" id="RSDZ01000122">
    <property type="protein sequence ID" value="RXG42801.1"/>
    <property type="molecule type" value="Genomic_DNA"/>
</dbReference>
<keyword evidence="3 7" id="KW-0812">Transmembrane</keyword>
<feature type="region of interest" description="Disordered" evidence="6">
    <location>
        <begin position="12"/>
        <end position="32"/>
    </location>
</feature>
<keyword evidence="4 7" id="KW-1133">Transmembrane helix</keyword>
<evidence type="ECO:0000256" key="6">
    <source>
        <dbReference type="SAM" id="MobiDB-lite"/>
    </source>
</evidence>
<gene>
    <name evidence="8" type="ORF">VDGE_08389</name>
</gene>
<dbReference type="PANTHER" id="PTHR21347">
    <property type="entry name" value="CLEFT LIP AND PALATE ASSOCIATED TRANSMEMBRANE PROTEIN-RELATED"/>
    <property type="match status" value="1"/>
</dbReference>